<dbReference type="SUPFAM" id="SSF48179">
    <property type="entry name" value="6-phosphogluconate dehydrogenase C-terminal domain-like"/>
    <property type="match status" value="1"/>
</dbReference>
<feature type="binding site" evidence="7">
    <location>
        <position position="110"/>
    </location>
    <ligand>
        <name>NADPH</name>
        <dbReference type="ChEBI" id="CHEBI:57783"/>
    </ligand>
</feature>
<feature type="signal peptide" evidence="10">
    <location>
        <begin position="1"/>
        <end position="22"/>
    </location>
</feature>
<keyword evidence="7" id="KW-0963">Cytoplasm</keyword>
<gene>
    <name evidence="7" type="primary">gpsA</name>
    <name evidence="13" type="ORF">O4H49_09875</name>
</gene>
<dbReference type="InterPro" id="IPR008927">
    <property type="entry name" value="6-PGluconate_DH-like_C_sf"/>
</dbReference>
<evidence type="ECO:0000313" key="13">
    <source>
        <dbReference type="EMBL" id="MCZ4281085.1"/>
    </source>
</evidence>
<dbReference type="HAMAP" id="MF_00394">
    <property type="entry name" value="NAD_Glyc3P_dehydrog"/>
    <property type="match status" value="1"/>
</dbReference>
<comment type="catalytic activity">
    <reaction evidence="7 9">
        <text>sn-glycerol 3-phosphate + NADP(+) = dihydroxyacetone phosphate + NADPH + H(+)</text>
        <dbReference type="Rhea" id="RHEA:11096"/>
        <dbReference type="ChEBI" id="CHEBI:15378"/>
        <dbReference type="ChEBI" id="CHEBI:57597"/>
        <dbReference type="ChEBI" id="CHEBI:57642"/>
        <dbReference type="ChEBI" id="CHEBI:57783"/>
        <dbReference type="ChEBI" id="CHEBI:58349"/>
        <dbReference type="EC" id="1.1.1.94"/>
    </reaction>
</comment>
<feature type="binding site" evidence="7">
    <location>
        <position position="281"/>
    </location>
    <ligand>
        <name>NADPH</name>
        <dbReference type="ChEBI" id="CHEBI:57783"/>
    </ligand>
</feature>
<dbReference type="InterPro" id="IPR013328">
    <property type="entry name" value="6PGD_dom2"/>
</dbReference>
<evidence type="ECO:0000256" key="10">
    <source>
        <dbReference type="SAM" id="SignalP"/>
    </source>
</evidence>
<dbReference type="InterPro" id="IPR006168">
    <property type="entry name" value="G3P_DH_NAD-dep"/>
</dbReference>
<evidence type="ECO:0000256" key="2">
    <source>
        <dbReference type="ARBA" id="ARBA00022516"/>
    </source>
</evidence>
<keyword evidence="7 8" id="KW-0520">NAD</keyword>
<dbReference type="PANTHER" id="PTHR11728">
    <property type="entry name" value="GLYCEROL-3-PHOSPHATE DEHYDROGENASE"/>
    <property type="match status" value="1"/>
</dbReference>
<feature type="binding site" evidence="7">
    <location>
        <position position="283"/>
    </location>
    <ligand>
        <name>NADPH</name>
        <dbReference type="ChEBI" id="CHEBI:57783"/>
    </ligand>
</feature>
<dbReference type="SUPFAM" id="SSF51735">
    <property type="entry name" value="NAD(P)-binding Rossmann-fold domains"/>
    <property type="match status" value="1"/>
</dbReference>
<dbReference type="Gene3D" id="1.10.1040.10">
    <property type="entry name" value="N-(1-d-carboxylethyl)-l-norvaline Dehydrogenase, domain 2"/>
    <property type="match status" value="1"/>
</dbReference>
<feature type="binding site" evidence="7">
    <location>
        <position position="257"/>
    </location>
    <ligand>
        <name>sn-glycerol 3-phosphate</name>
        <dbReference type="ChEBI" id="CHEBI:57597"/>
    </ligand>
</feature>
<evidence type="ECO:0000256" key="5">
    <source>
        <dbReference type="ARBA" id="ARBA00023209"/>
    </source>
</evidence>
<keyword evidence="10" id="KW-0732">Signal</keyword>
<comment type="function">
    <text evidence="7">Catalyzes the reduction of the glycolytic intermediate dihydroxyacetone phosphate (DHAP) to sn-glycerol 3-phosphate (G3P), the key precursor for phospholipid synthesis.</text>
</comment>
<dbReference type="InterPro" id="IPR011128">
    <property type="entry name" value="G3P_DH_NAD-dep_N"/>
</dbReference>
<accession>A0ABT4LJG8</accession>
<feature type="binding site" evidence="7">
    <location>
        <position position="142"/>
    </location>
    <ligand>
        <name>NADPH</name>
        <dbReference type="ChEBI" id="CHEBI:57783"/>
    </ligand>
</feature>
<dbReference type="PIRSF" id="PIRSF000114">
    <property type="entry name" value="Glycerol-3-P_dh"/>
    <property type="match status" value="1"/>
</dbReference>
<dbReference type="EMBL" id="JAPWGY010000003">
    <property type="protein sequence ID" value="MCZ4281085.1"/>
    <property type="molecule type" value="Genomic_DNA"/>
</dbReference>
<feature type="binding site" evidence="7">
    <location>
        <position position="138"/>
    </location>
    <ligand>
        <name>sn-glycerol 3-phosphate</name>
        <dbReference type="ChEBI" id="CHEBI:57597"/>
    </ligand>
</feature>
<evidence type="ECO:0000259" key="11">
    <source>
        <dbReference type="Pfam" id="PF01210"/>
    </source>
</evidence>
<dbReference type="PRINTS" id="PR00077">
    <property type="entry name" value="GPDHDRGNASE"/>
</dbReference>
<evidence type="ECO:0000256" key="9">
    <source>
        <dbReference type="RuleBase" id="RU000439"/>
    </source>
</evidence>
<comment type="subcellular location">
    <subcellularLocation>
        <location evidence="7">Cytoplasm</location>
    </subcellularLocation>
</comment>
<keyword evidence="4 7" id="KW-0443">Lipid metabolism</keyword>
<dbReference type="PANTHER" id="PTHR11728:SF1">
    <property type="entry name" value="GLYCEROL-3-PHOSPHATE DEHYDROGENASE [NAD(+)] 2, CHLOROPLASTIC"/>
    <property type="match status" value="1"/>
</dbReference>
<feature type="binding site" evidence="7">
    <location>
        <position position="54"/>
    </location>
    <ligand>
        <name>NADPH</name>
        <dbReference type="ChEBI" id="CHEBI:57783"/>
    </ligand>
</feature>
<dbReference type="RefSeq" id="WP_269423265.1">
    <property type="nucleotide sequence ID" value="NZ_JAPWGY010000003.1"/>
</dbReference>
<feature type="binding site" evidence="7">
    <location>
        <position position="37"/>
    </location>
    <ligand>
        <name>NADPH</name>
        <dbReference type="ChEBI" id="CHEBI:57783"/>
    </ligand>
</feature>
<feature type="binding site" evidence="7">
    <location>
        <position position="257"/>
    </location>
    <ligand>
        <name>NADPH</name>
        <dbReference type="ChEBI" id="CHEBI:57783"/>
    </ligand>
</feature>
<evidence type="ECO:0000259" key="12">
    <source>
        <dbReference type="Pfam" id="PF07479"/>
    </source>
</evidence>
<dbReference type="PROSITE" id="PS00957">
    <property type="entry name" value="NAD_G3PDH"/>
    <property type="match status" value="1"/>
</dbReference>
<keyword evidence="7" id="KW-0547">Nucleotide-binding</keyword>
<evidence type="ECO:0000256" key="3">
    <source>
        <dbReference type="ARBA" id="ARBA00023002"/>
    </source>
</evidence>
<organism evidence="13 14">
    <name type="scientific">Kiloniella laminariae</name>
    <dbReference type="NCBI Taxonomy" id="454162"/>
    <lineage>
        <taxon>Bacteria</taxon>
        <taxon>Pseudomonadati</taxon>
        <taxon>Pseudomonadota</taxon>
        <taxon>Alphaproteobacteria</taxon>
        <taxon>Rhodospirillales</taxon>
        <taxon>Kiloniellaceae</taxon>
        <taxon>Kiloniella</taxon>
    </lineage>
</organism>
<dbReference type="Pfam" id="PF07479">
    <property type="entry name" value="NAD_Gly3P_dh_C"/>
    <property type="match status" value="1"/>
</dbReference>
<feature type="binding site" evidence="7">
    <location>
        <position position="246"/>
    </location>
    <ligand>
        <name>sn-glycerol 3-phosphate</name>
        <dbReference type="ChEBI" id="CHEBI:57597"/>
    </ligand>
</feature>
<name>A0ABT4LJG8_9PROT</name>
<feature type="binding site" evidence="7">
    <location>
        <position position="256"/>
    </location>
    <ligand>
        <name>sn-glycerol 3-phosphate</name>
        <dbReference type="ChEBI" id="CHEBI:57597"/>
    </ligand>
</feature>
<dbReference type="EC" id="1.1.1.94" evidence="7"/>
<keyword evidence="7" id="KW-0521">NADP</keyword>
<feature type="active site" description="Proton acceptor" evidence="7">
    <location>
        <position position="193"/>
    </location>
</feature>
<reference evidence="13" key="1">
    <citation type="submission" date="2022-12" db="EMBL/GenBank/DDBJ databases">
        <title>Bacterial isolates from different developmental stages of Nematostella vectensis.</title>
        <authorList>
            <person name="Fraune S."/>
        </authorList>
    </citation>
    <scope>NUCLEOTIDE SEQUENCE</scope>
    <source>
        <strain evidence="13">G21630-S1</strain>
    </source>
</reference>
<feature type="binding site" evidence="7">
    <location>
        <position position="110"/>
    </location>
    <ligand>
        <name>sn-glycerol 3-phosphate</name>
        <dbReference type="ChEBI" id="CHEBI:57597"/>
    </ligand>
</feature>
<evidence type="ECO:0000256" key="8">
    <source>
        <dbReference type="RuleBase" id="RU000437"/>
    </source>
</evidence>
<evidence type="ECO:0000256" key="7">
    <source>
        <dbReference type="HAMAP-Rule" id="MF_00394"/>
    </source>
</evidence>
<keyword evidence="3 7" id="KW-0560">Oxidoreductase</keyword>
<comment type="catalytic activity">
    <reaction evidence="7">
        <text>sn-glycerol 3-phosphate + NAD(+) = dihydroxyacetone phosphate + NADH + H(+)</text>
        <dbReference type="Rhea" id="RHEA:11092"/>
        <dbReference type="ChEBI" id="CHEBI:15378"/>
        <dbReference type="ChEBI" id="CHEBI:57540"/>
        <dbReference type="ChEBI" id="CHEBI:57597"/>
        <dbReference type="ChEBI" id="CHEBI:57642"/>
        <dbReference type="ChEBI" id="CHEBI:57945"/>
        <dbReference type="EC" id="1.1.1.94"/>
    </reaction>
</comment>
<comment type="similarity">
    <text evidence="1 7 8">Belongs to the NAD-dependent glycerol-3-phosphate dehydrogenase family.</text>
</comment>
<comment type="caution">
    <text evidence="13">The sequence shown here is derived from an EMBL/GenBank/DDBJ whole genome shotgun (WGS) entry which is preliminary data.</text>
</comment>
<dbReference type="NCBIfam" id="NF000940">
    <property type="entry name" value="PRK00094.1-2"/>
    <property type="match status" value="1"/>
</dbReference>
<keyword evidence="6 7" id="KW-1208">Phospholipid metabolism</keyword>
<feature type="binding site" evidence="7">
    <location>
        <position position="258"/>
    </location>
    <ligand>
        <name>sn-glycerol 3-phosphate</name>
        <dbReference type="ChEBI" id="CHEBI:57597"/>
    </ligand>
</feature>
<keyword evidence="5 7" id="KW-0594">Phospholipid biosynthesis</keyword>
<keyword evidence="14" id="KW-1185">Reference proteome</keyword>
<protein>
    <recommendedName>
        <fullName evidence="7">Glycerol-3-phosphate dehydrogenase [NAD(P)+]</fullName>
        <ecNumber evidence="7">1.1.1.94</ecNumber>
    </recommendedName>
    <alternativeName>
        <fullName evidence="7">NAD(P)(+)-dependent glycerol-3-phosphate dehydrogenase</fullName>
    </alternativeName>
    <alternativeName>
        <fullName evidence="7">NAD(P)H-dependent dihydroxyacetone-phosphate reductase</fullName>
    </alternativeName>
</protein>
<comment type="caution">
    <text evidence="7">Lacks conserved residue(s) required for the propagation of feature annotation.</text>
</comment>
<feature type="domain" description="Glycerol-3-phosphate dehydrogenase NAD-dependent C-terminal" evidence="12">
    <location>
        <begin position="182"/>
        <end position="322"/>
    </location>
</feature>
<dbReference type="Proteomes" id="UP001069802">
    <property type="component" value="Unassembled WGS sequence"/>
</dbReference>
<dbReference type="Pfam" id="PF01210">
    <property type="entry name" value="NAD_Gly3P_dh_N"/>
    <property type="match status" value="1"/>
</dbReference>
<dbReference type="InterPro" id="IPR036291">
    <property type="entry name" value="NAD(P)-bd_dom_sf"/>
</dbReference>
<feature type="chain" id="PRO_5045288676" description="Glycerol-3-phosphate dehydrogenase [NAD(P)+]" evidence="10">
    <location>
        <begin position="23"/>
        <end position="334"/>
    </location>
</feature>
<evidence type="ECO:0000256" key="4">
    <source>
        <dbReference type="ARBA" id="ARBA00023098"/>
    </source>
</evidence>
<proteinExistence type="inferred from homology"/>
<keyword evidence="2 7" id="KW-0444">Lipid biosynthesis</keyword>
<feature type="domain" description="Glycerol-3-phosphate dehydrogenase NAD-dependent N-terminal" evidence="11">
    <location>
        <begin position="9"/>
        <end position="161"/>
    </location>
</feature>
<feature type="binding site" evidence="7">
    <location>
        <position position="140"/>
    </location>
    <ligand>
        <name>sn-glycerol 3-phosphate</name>
        <dbReference type="ChEBI" id="CHEBI:57597"/>
    </ligand>
</feature>
<comment type="pathway">
    <text evidence="7">Membrane lipid metabolism; glycerophospholipid metabolism.</text>
</comment>
<dbReference type="Gene3D" id="3.40.50.720">
    <property type="entry name" value="NAD(P)-binding Rossmann-like Domain"/>
    <property type="match status" value="1"/>
</dbReference>
<evidence type="ECO:0000256" key="6">
    <source>
        <dbReference type="ARBA" id="ARBA00023264"/>
    </source>
</evidence>
<feature type="binding site" evidence="7">
    <location>
        <position position="193"/>
    </location>
    <ligand>
        <name>sn-glycerol 3-phosphate</name>
        <dbReference type="ChEBI" id="CHEBI:57597"/>
    </ligand>
</feature>
<evidence type="ECO:0000313" key="14">
    <source>
        <dbReference type="Proteomes" id="UP001069802"/>
    </source>
</evidence>
<feature type="binding site" evidence="7">
    <location>
        <position position="17"/>
    </location>
    <ligand>
        <name>NADPH</name>
        <dbReference type="ChEBI" id="CHEBI:57783"/>
    </ligand>
</feature>
<dbReference type="InterPro" id="IPR006109">
    <property type="entry name" value="G3P_DH_NAD-dep_C"/>
</dbReference>
<evidence type="ECO:0000256" key="1">
    <source>
        <dbReference type="ARBA" id="ARBA00011009"/>
    </source>
</evidence>
<dbReference type="NCBIfam" id="NF000942">
    <property type="entry name" value="PRK00094.1-4"/>
    <property type="match status" value="1"/>
</dbReference>
<sequence>MSDTCSASVGVIGSGAWGTALAAVAANAGNSVAIWSRNPQVVDDINNQHENALYLKGAALDPTIRATTDAKDLENADLLLLVTPSQHLRSVITPIKPLIDPDVPLVLCAKGVEISSGLLMSEMLEEVLPKNPLAVLSGPTFAIEVARDLPTAVTLACADAALGRKLANTLGSRAFRIYHSTDPVGAEIGGAVKNVIAIACGIVDGRQLGDNARAALITRGLSEIVQLGIAKGARRETLMGLAGMGDLTLTCTATQSRNYALGKALGSGEKLADYLKGRITVAEGLGSSKSVSALARKLQIDMPICNAICDVLHHQADIDQTIADLLARPQKAEF</sequence>